<dbReference type="RefSeq" id="WP_128419896.1">
    <property type="nucleotide sequence ID" value="NZ_CP049018.1"/>
</dbReference>
<organism evidence="1 2">
    <name type="scientific">Xanthomonas theicola</name>
    <dbReference type="NCBI Taxonomy" id="56464"/>
    <lineage>
        <taxon>Bacteria</taxon>
        <taxon>Pseudomonadati</taxon>
        <taxon>Pseudomonadota</taxon>
        <taxon>Gammaproteobacteria</taxon>
        <taxon>Lysobacterales</taxon>
        <taxon>Lysobacteraceae</taxon>
        <taxon>Xanthomonas</taxon>
    </lineage>
</organism>
<dbReference type="AlphaFoldDB" id="A0A2S6ZGN4"/>
<evidence type="ECO:0000313" key="2">
    <source>
        <dbReference type="Proteomes" id="UP000239898"/>
    </source>
</evidence>
<reference evidence="1 2" key="1">
    <citation type="submission" date="2016-08" db="EMBL/GenBank/DDBJ databases">
        <title>Evolution of the type three secretion system and type three effector repertoires in Xanthomonas.</title>
        <authorList>
            <person name="Merda D."/>
            <person name="Briand M."/>
            <person name="Bosis E."/>
            <person name="Rousseau C."/>
            <person name="Portier P."/>
            <person name="Jacques M.-A."/>
            <person name="Fischer-Le Saux M."/>
        </authorList>
    </citation>
    <scope>NUCLEOTIDE SEQUENCE [LARGE SCALE GENOMIC DNA]</scope>
    <source>
        <strain evidence="1 2">CFBP 4691</strain>
    </source>
</reference>
<keyword evidence="2" id="KW-1185">Reference proteome</keyword>
<proteinExistence type="predicted"/>
<protein>
    <submittedName>
        <fullName evidence="1">Uncharacterized protein</fullName>
    </submittedName>
</protein>
<accession>A0A2S6ZGN4</accession>
<comment type="caution">
    <text evidence="1">The sequence shown here is derived from an EMBL/GenBank/DDBJ whole genome shotgun (WGS) entry which is preliminary data.</text>
</comment>
<evidence type="ECO:0000313" key="1">
    <source>
        <dbReference type="EMBL" id="PPT91424.1"/>
    </source>
</evidence>
<dbReference type="Proteomes" id="UP000239898">
    <property type="component" value="Unassembled WGS sequence"/>
</dbReference>
<name>A0A2S6ZGN4_9XANT</name>
<sequence length="96" mass="10964">MRQFMVSVSPAEYALLTTDAQRTGVSRRELLEGAITDYLKNPGPLLPLYAEADRMRLRFWVSGRTHSRVASHAIRKHVTMSVVLYSALRQYLTNEP</sequence>
<gene>
    <name evidence="1" type="ORF">XthCFBP4691_07810</name>
</gene>
<dbReference type="EMBL" id="MIGX01000027">
    <property type="protein sequence ID" value="PPT91424.1"/>
    <property type="molecule type" value="Genomic_DNA"/>
</dbReference>